<evidence type="ECO:0000256" key="1">
    <source>
        <dbReference type="ARBA" id="ARBA00023002"/>
    </source>
</evidence>
<organism evidence="4 5">
    <name type="scientific">Monoraphidium neglectum</name>
    <dbReference type="NCBI Taxonomy" id="145388"/>
    <lineage>
        <taxon>Eukaryota</taxon>
        <taxon>Viridiplantae</taxon>
        <taxon>Chlorophyta</taxon>
        <taxon>core chlorophytes</taxon>
        <taxon>Chlorophyceae</taxon>
        <taxon>CS clade</taxon>
        <taxon>Sphaeropleales</taxon>
        <taxon>Selenastraceae</taxon>
        <taxon>Monoraphidium</taxon>
    </lineage>
</organism>
<accession>A0A0D2LIJ9</accession>
<feature type="domain" description="Fe-containing alcohol dehydrogenase-like C-terminal" evidence="3">
    <location>
        <begin position="93"/>
        <end position="149"/>
    </location>
</feature>
<dbReference type="SUPFAM" id="SSF56796">
    <property type="entry name" value="Dehydroquinate synthase-like"/>
    <property type="match status" value="1"/>
</dbReference>
<dbReference type="PROSITE" id="PS00913">
    <property type="entry name" value="ADH_IRON_1"/>
    <property type="match status" value="1"/>
</dbReference>
<gene>
    <name evidence="4" type="ORF">MNEG_16119</name>
</gene>
<feature type="domain" description="Alcohol dehydrogenase iron-type/glycerol dehydrogenase GldA" evidence="2">
    <location>
        <begin position="30"/>
        <end position="82"/>
    </location>
</feature>
<dbReference type="InterPro" id="IPR018211">
    <property type="entry name" value="ADH_Fe_CS"/>
</dbReference>
<evidence type="ECO:0000259" key="2">
    <source>
        <dbReference type="Pfam" id="PF00465"/>
    </source>
</evidence>
<evidence type="ECO:0000313" key="4">
    <source>
        <dbReference type="EMBL" id="KIY91844.1"/>
    </source>
</evidence>
<proteinExistence type="predicted"/>
<dbReference type="EC" id="1.1.1.1" evidence="4"/>
<dbReference type="OrthoDB" id="339764at2759"/>
<evidence type="ECO:0000313" key="5">
    <source>
        <dbReference type="Proteomes" id="UP000054498"/>
    </source>
</evidence>
<name>A0A0D2LIJ9_9CHLO</name>
<dbReference type="Gene3D" id="1.20.1090.10">
    <property type="entry name" value="Dehydroquinate synthase-like - alpha domain"/>
    <property type="match status" value="1"/>
</dbReference>
<dbReference type="Proteomes" id="UP000054498">
    <property type="component" value="Unassembled WGS sequence"/>
</dbReference>
<dbReference type="RefSeq" id="XP_013890864.1">
    <property type="nucleotide sequence ID" value="XM_014035410.1"/>
</dbReference>
<keyword evidence="1 4" id="KW-0560">Oxidoreductase</keyword>
<dbReference type="InterPro" id="IPR056798">
    <property type="entry name" value="ADH_Fe_C"/>
</dbReference>
<dbReference type="InterPro" id="IPR001670">
    <property type="entry name" value="ADH_Fe/GldA"/>
</dbReference>
<dbReference type="GO" id="GO:0046872">
    <property type="term" value="F:metal ion binding"/>
    <property type="evidence" value="ECO:0007669"/>
    <property type="project" value="InterPro"/>
</dbReference>
<protein>
    <submittedName>
        <fullName evidence="4">Acetaldehyde dehydrogenase / alcohol dehydrogenase</fullName>
        <ecNumber evidence="4">1.1.1.1</ecNumber>
    </submittedName>
</protein>
<dbReference type="Pfam" id="PF00465">
    <property type="entry name" value="Fe-ADH"/>
    <property type="match status" value="1"/>
</dbReference>
<dbReference type="PANTHER" id="PTHR11496">
    <property type="entry name" value="ALCOHOL DEHYDROGENASE"/>
    <property type="match status" value="1"/>
</dbReference>
<dbReference type="AlphaFoldDB" id="A0A0D2LIJ9"/>
<dbReference type="PANTHER" id="PTHR11496:SF83">
    <property type="entry name" value="HYDROXYACID-OXOACID TRANSHYDROGENASE, MITOCHONDRIAL"/>
    <property type="match status" value="1"/>
</dbReference>
<keyword evidence="5" id="KW-1185">Reference proteome</keyword>
<reference evidence="4 5" key="1">
    <citation type="journal article" date="2013" name="BMC Genomics">
        <title>Reconstruction of the lipid metabolism for the microalga Monoraphidium neglectum from its genome sequence reveals characteristics suitable for biofuel production.</title>
        <authorList>
            <person name="Bogen C."/>
            <person name="Al-Dilaimi A."/>
            <person name="Albersmeier A."/>
            <person name="Wichmann J."/>
            <person name="Grundmann M."/>
            <person name="Rupp O."/>
            <person name="Lauersen K.J."/>
            <person name="Blifernez-Klassen O."/>
            <person name="Kalinowski J."/>
            <person name="Goesmann A."/>
            <person name="Mussgnug J.H."/>
            <person name="Kruse O."/>
        </authorList>
    </citation>
    <scope>NUCLEOTIDE SEQUENCE [LARGE SCALE GENOMIC DNA]</scope>
    <source>
        <strain evidence="4 5">SAG 48.87</strain>
    </source>
</reference>
<dbReference type="Gene3D" id="3.40.50.1970">
    <property type="match status" value="1"/>
</dbReference>
<dbReference type="GO" id="GO:0005739">
    <property type="term" value="C:mitochondrion"/>
    <property type="evidence" value="ECO:0007669"/>
    <property type="project" value="TreeGrafter"/>
</dbReference>
<evidence type="ECO:0000259" key="3">
    <source>
        <dbReference type="Pfam" id="PF25137"/>
    </source>
</evidence>
<dbReference type="InterPro" id="IPR039697">
    <property type="entry name" value="Alcohol_dehydrogenase_Fe"/>
</dbReference>
<dbReference type="GeneID" id="25733847"/>
<dbReference type="KEGG" id="mng:MNEG_16119"/>
<sequence>MWLLYEQPDTKFDGVAMRFMDIRKRVYELPKLGARADMVCIPTTSGTGSEVTPFSVVTDEVSGEKYPLADYALTPTMAIVDPHLVMSMPKKLTAYGGIDALTHALESYVSIYATDYTRGLAKEAIRILFKYLPTAYASGDRDLKAREKCVAPP</sequence>
<dbReference type="GO" id="GO:0004022">
    <property type="term" value="F:alcohol dehydrogenase (NAD+) activity"/>
    <property type="evidence" value="ECO:0007669"/>
    <property type="project" value="UniProtKB-EC"/>
</dbReference>
<dbReference type="Pfam" id="PF25137">
    <property type="entry name" value="ADH_Fe_C"/>
    <property type="match status" value="1"/>
</dbReference>
<dbReference type="STRING" id="145388.A0A0D2LIJ9"/>
<dbReference type="EMBL" id="KK106218">
    <property type="protein sequence ID" value="KIY91844.1"/>
    <property type="molecule type" value="Genomic_DNA"/>
</dbReference>